<dbReference type="InterPro" id="IPR040168">
    <property type="entry name" value="Not2/3/5"/>
</dbReference>
<comment type="similarity">
    <text evidence="1">Belongs to the CNOT2/3/5 family.</text>
</comment>
<protein>
    <recommendedName>
        <fullName evidence="4">NOT2/NOT3/NOT5 C-terminal domain-containing protein</fullName>
    </recommendedName>
</protein>
<evidence type="ECO:0000259" key="4">
    <source>
        <dbReference type="Pfam" id="PF04153"/>
    </source>
</evidence>
<dbReference type="Pfam" id="PF04153">
    <property type="entry name" value="NOT2_3_5_C"/>
    <property type="match status" value="1"/>
</dbReference>
<evidence type="ECO:0000256" key="3">
    <source>
        <dbReference type="ARBA" id="ARBA00023163"/>
    </source>
</evidence>
<keyword evidence="6" id="KW-1185">Reference proteome</keyword>
<reference evidence="5" key="1">
    <citation type="submission" date="2021-03" db="EMBL/GenBank/DDBJ databases">
        <title>Comparative genomics and phylogenomic investigation of the class Geoglossomycetes provide insights into ecological specialization and systematics.</title>
        <authorList>
            <person name="Melie T."/>
            <person name="Pirro S."/>
            <person name="Miller A.N."/>
            <person name="Quandt A."/>
        </authorList>
    </citation>
    <scope>NUCLEOTIDE SEQUENCE</scope>
    <source>
        <strain evidence="5">CAQ_001_2017</strain>
    </source>
</reference>
<evidence type="ECO:0000313" key="6">
    <source>
        <dbReference type="Proteomes" id="UP000750711"/>
    </source>
</evidence>
<evidence type="ECO:0000313" key="5">
    <source>
        <dbReference type="EMBL" id="KAH0555997.1"/>
    </source>
</evidence>
<accession>A0A9P8L825</accession>
<dbReference type="GO" id="GO:0006355">
    <property type="term" value="P:regulation of DNA-templated transcription"/>
    <property type="evidence" value="ECO:0007669"/>
    <property type="project" value="InterPro"/>
</dbReference>
<dbReference type="Gene3D" id="2.30.30.1020">
    <property type="entry name" value="CCR4-NOT complex subunit 2/3/5, C-terminal domain"/>
    <property type="match status" value="1"/>
</dbReference>
<keyword evidence="3" id="KW-0804">Transcription</keyword>
<sequence>MPRDIMQEVVAGELTNRNWRYHKLQKQWLTKDDDSQPVRISQTEERGFYIFFDPETWRRERREFLLDYNSLDARGIQPPAVA</sequence>
<evidence type="ECO:0000256" key="1">
    <source>
        <dbReference type="ARBA" id="ARBA00007682"/>
    </source>
</evidence>
<organism evidence="5 6">
    <name type="scientific">Trichoglossum hirsutum</name>
    <dbReference type="NCBI Taxonomy" id="265104"/>
    <lineage>
        <taxon>Eukaryota</taxon>
        <taxon>Fungi</taxon>
        <taxon>Dikarya</taxon>
        <taxon>Ascomycota</taxon>
        <taxon>Pezizomycotina</taxon>
        <taxon>Geoglossomycetes</taxon>
        <taxon>Geoglossales</taxon>
        <taxon>Geoglossaceae</taxon>
        <taxon>Trichoglossum</taxon>
    </lineage>
</organism>
<keyword evidence="2" id="KW-0805">Transcription regulation</keyword>
<dbReference type="InterPro" id="IPR007282">
    <property type="entry name" value="NOT2/3/5_C"/>
</dbReference>
<evidence type="ECO:0000256" key="2">
    <source>
        <dbReference type="ARBA" id="ARBA00023015"/>
    </source>
</evidence>
<feature type="domain" description="NOT2/NOT3/NOT5 C-terminal" evidence="4">
    <location>
        <begin position="1"/>
        <end position="71"/>
    </location>
</feature>
<comment type="caution">
    <text evidence="5">The sequence shown here is derived from an EMBL/GenBank/DDBJ whole genome shotgun (WGS) entry which is preliminary data.</text>
</comment>
<dbReference type="GO" id="GO:0000289">
    <property type="term" value="P:nuclear-transcribed mRNA poly(A) tail shortening"/>
    <property type="evidence" value="ECO:0007669"/>
    <property type="project" value="UniProtKB-ARBA"/>
</dbReference>
<proteinExistence type="inferred from homology"/>
<name>A0A9P8L825_9PEZI</name>
<dbReference type="EMBL" id="JAGHQM010001271">
    <property type="protein sequence ID" value="KAH0555997.1"/>
    <property type="molecule type" value="Genomic_DNA"/>
</dbReference>
<dbReference type="Proteomes" id="UP000750711">
    <property type="component" value="Unassembled WGS sequence"/>
</dbReference>
<dbReference type="InterPro" id="IPR038635">
    <property type="entry name" value="CCR4-NOT_su2/3/5_C_sf"/>
</dbReference>
<dbReference type="GO" id="GO:0030015">
    <property type="term" value="C:CCR4-NOT core complex"/>
    <property type="evidence" value="ECO:0007669"/>
    <property type="project" value="InterPro"/>
</dbReference>
<dbReference type="AlphaFoldDB" id="A0A9P8L825"/>
<dbReference type="PANTHER" id="PTHR23326">
    <property type="entry name" value="CCR4 NOT-RELATED"/>
    <property type="match status" value="1"/>
</dbReference>
<gene>
    <name evidence="5" type="ORF">GP486_006062</name>
</gene>